<protein>
    <submittedName>
        <fullName evidence="2">Uncharacterized protein</fullName>
    </submittedName>
</protein>
<evidence type="ECO:0000256" key="1">
    <source>
        <dbReference type="SAM" id="MobiDB-lite"/>
    </source>
</evidence>
<reference evidence="2" key="1">
    <citation type="submission" date="2023-04" db="EMBL/GenBank/DDBJ databases">
        <authorList>
            <consortium name="ELIXIR-Norway"/>
        </authorList>
    </citation>
    <scope>NUCLEOTIDE SEQUENCE [LARGE SCALE GENOMIC DNA]</scope>
</reference>
<sequence>MGSWPTPVNILCFPGSPPSAHEERSRGGIREQPRPPGRRGWRGGRARAAPPLSRPPRRPDGFFHDCIRPRAVFVPAIRGRACELARLSPARRGFSRAQMEHGGAASPPPAEQRPRGTLRSKTHRIVRSVPAAKARGP</sequence>
<dbReference type="EMBL" id="OX459960">
    <property type="protein sequence ID" value="CAI9165265.1"/>
    <property type="molecule type" value="Genomic_DNA"/>
</dbReference>
<evidence type="ECO:0000313" key="3">
    <source>
        <dbReference type="Proteomes" id="UP001176941"/>
    </source>
</evidence>
<organism evidence="2 3">
    <name type="scientific">Rangifer tarandus platyrhynchus</name>
    <name type="common">Svalbard reindeer</name>
    <dbReference type="NCBI Taxonomy" id="3082113"/>
    <lineage>
        <taxon>Eukaryota</taxon>
        <taxon>Metazoa</taxon>
        <taxon>Chordata</taxon>
        <taxon>Craniata</taxon>
        <taxon>Vertebrata</taxon>
        <taxon>Euteleostomi</taxon>
        <taxon>Mammalia</taxon>
        <taxon>Eutheria</taxon>
        <taxon>Laurasiatheria</taxon>
        <taxon>Artiodactyla</taxon>
        <taxon>Ruminantia</taxon>
        <taxon>Pecora</taxon>
        <taxon>Cervidae</taxon>
        <taxon>Odocoileinae</taxon>
        <taxon>Rangifer</taxon>
    </lineage>
</organism>
<feature type="region of interest" description="Disordered" evidence="1">
    <location>
        <begin position="1"/>
        <end position="60"/>
    </location>
</feature>
<proteinExistence type="predicted"/>
<gene>
    <name evidence="2" type="ORF">MRATA1EN1_LOCUS14227</name>
</gene>
<dbReference type="Proteomes" id="UP001176941">
    <property type="component" value="Chromosome 24"/>
</dbReference>
<evidence type="ECO:0000313" key="2">
    <source>
        <dbReference type="EMBL" id="CAI9165265.1"/>
    </source>
</evidence>
<keyword evidence="3" id="KW-1185">Reference proteome</keyword>
<name>A0ABN8YUL6_RANTA</name>
<feature type="region of interest" description="Disordered" evidence="1">
    <location>
        <begin position="93"/>
        <end position="137"/>
    </location>
</feature>
<accession>A0ABN8YUL6</accession>
<feature type="compositionally biased region" description="Basic residues" evidence="1">
    <location>
        <begin position="116"/>
        <end position="126"/>
    </location>
</feature>
<feature type="compositionally biased region" description="Basic residues" evidence="1">
    <location>
        <begin position="36"/>
        <end position="45"/>
    </location>
</feature>
<feature type="compositionally biased region" description="Basic and acidic residues" evidence="1">
    <location>
        <begin position="20"/>
        <end position="33"/>
    </location>
</feature>